<dbReference type="InterPro" id="IPR036388">
    <property type="entry name" value="WH-like_DNA-bd_sf"/>
</dbReference>
<dbReference type="Proteomes" id="UP000708298">
    <property type="component" value="Unassembled WGS sequence"/>
</dbReference>
<dbReference type="PROSITE" id="PS50995">
    <property type="entry name" value="HTH_MARR_2"/>
    <property type="match status" value="1"/>
</dbReference>
<dbReference type="InterPro" id="IPR000835">
    <property type="entry name" value="HTH_MarR-typ"/>
</dbReference>
<reference evidence="2" key="1">
    <citation type="journal article" date="2021" name="Microorganisms">
        <title>Acidisoma silvae sp. nov. and Acidisomacellulosilytica sp. nov., Two Acidophilic Bacteria Isolated from Decaying Wood, Hydrolyzing Cellulose and Producing Poly-3-hydroxybutyrate.</title>
        <authorList>
            <person name="Mieszkin S."/>
            <person name="Pouder E."/>
            <person name="Uroz S."/>
            <person name="Simon-Colin C."/>
            <person name="Alain K."/>
        </authorList>
    </citation>
    <scope>NUCLEOTIDE SEQUENCE</scope>
    <source>
        <strain evidence="2">HW T2.11</strain>
    </source>
</reference>
<dbReference type="SMART" id="SM00347">
    <property type="entry name" value="HTH_MARR"/>
    <property type="match status" value="1"/>
</dbReference>
<dbReference type="Pfam" id="PF12802">
    <property type="entry name" value="MarR_2"/>
    <property type="match status" value="1"/>
</dbReference>
<dbReference type="EMBL" id="JAESVB010000004">
    <property type="protein sequence ID" value="MCB8875833.1"/>
    <property type="molecule type" value="Genomic_DNA"/>
</dbReference>
<proteinExistence type="predicted"/>
<sequence length="150" mass="15971">MSMPEADSQPDLAAILASELRAIASKLKRRLRDQAGSGDLTPSQVAVVLRLEKDGPTTVSALARAEGMRPQSMGAAIAPLEAAGLVEGRPDPHDGRQTILSLSDQCLALLRDGRAARQDWLTRTIAARLSPGEQKTLGIAVDLLKRLVDD</sequence>
<protein>
    <submittedName>
        <fullName evidence="2">MarR family transcriptional regulator</fullName>
    </submittedName>
</protein>
<evidence type="ECO:0000313" key="3">
    <source>
        <dbReference type="Proteomes" id="UP000708298"/>
    </source>
</evidence>
<evidence type="ECO:0000313" key="2">
    <source>
        <dbReference type="EMBL" id="MCB8875833.1"/>
    </source>
</evidence>
<name>A0A963YRK0_9PROT</name>
<dbReference type="AlphaFoldDB" id="A0A963YRK0"/>
<dbReference type="Gene3D" id="1.10.287.100">
    <property type="match status" value="1"/>
</dbReference>
<dbReference type="SUPFAM" id="SSF46785">
    <property type="entry name" value="Winged helix' DNA-binding domain"/>
    <property type="match status" value="1"/>
</dbReference>
<dbReference type="InterPro" id="IPR036390">
    <property type="entry name" value="WH_DNA-bd_sf"/>
</dbReference>
<dbReference type="PANTHER" id="PTHR39515">
    <property type="entry name" value="CONSERVED PROTEIN"/>
    <property type="match status" value="1"/>
</dbReference>
<feature type="domain" description="HTH marR-type" evidence="1">
    <location>
        <begin position="13"/>
        <end position="149"/>
    </location>
</feature>
<comment type="caution">
    <text evidence="2">The sequence shown here is derived from an EMBL/GenBank/DDBJ whole genome shotgun (WGS) entry which is preliminary data.</text>
</comment>
<dbReference type="GO" id="GO:0003700">
    <property type="term" value="F:DNA-binding transcription factor activity"/>
    <property type="evidence" value="ECO:0007669"/>
    <property type="project" value="InterPro"/>
</dbReference>
<accession>A0A963YRK0</accession>
<gene>
    <name evidence="2" type="ORF">ASILVAE211_11635</name>
</gene>
<reference evidence="2" key="2">
    <citation type="submission" date="2021-01" db="EMBL/GenBank/DDBJ databases">
        <authorList>
            <person name="Mieszkin S."/>
            <person name="Pouder E."/>
            <person name="Alain K."/>
        </authorList>
    </citation>
    <scope>NUCLEOTIDE SEQUENCE</scope>
    <source>
        <strain evidence="2">HW T2.11</strain>
    </source>
</reference>
<dbReference type="PANTHER" id="PTHR39515:SF2">
    <property type="entry name" value="HTH-TYPE TRANSCRIPTIONAL REGULATOR RV0880"/>
    <property type="match status" value="1"/>
</dbReference>
<dbReference type="InterPro" id="IPR052526">
    <property type="entry name" value="HTH-type_Bedaq_tolerance"/>
</dbReference>
<keyword evidence="3" id="KW-1185">Reference proteome</keyword>
<evidence type="ECO:0000259" key="1">
    <source>
        <dbReference type="PROSITE" id="PS50995"/>
    </source>
</evidence>
<organism evidence="2 3">
    <name type="scientific">Acidisoma silvae</name>
    <dbReference type="NCBI Taxonomy" id="2802396"/>
    <lineage>
        <taxon>Bacteria</taxon>
        <taxon>Pseudomonadati</taxon>
        <taxon>Pseudomonadota</taxon>
        <taxon>Alphaproteobacteria</taxon>
        <taxon>Acetobacterales</taxon>
        <taxon>Acidocellaceae</taxon>
        <taxon>Acidisoma</taxon>
    </lineage>
</organism>
<dbReference type="Gene3D" id="1.10.10.10">
    <property type="entry name" value="Winged helix-like DNA-binding domain superfamily/Winged helix DNA-binding domain"/>
    <property type="match status" value="1"/>
</dbReference>